<dbReference type="Proteomes" id="UP000176221">
    <property type="component" value="Unassembled WGS sequence"/>
</dbReference>
<evidence type="ECO:0008006" key="3">
    <source>
        <dbReference type="Google" id="ProtNLM"/>
    </source>
</evidence>
<evidence type="ECO:0000313" key="1">
    <source>
        <dbReference type="EMBL" id="OHA32212.1"/>
    </source>
</evidence>
<dbReference type="InterPro" id="IPR036583">
    <property type="entry name" value="23S_rRNA_IVS_sf"/>
</dbReference>
<comment type="caution">
    <text evidence="1">The sequence shown here is derived from an EMBL/GenBank/DDBJ whole genome shotgun (WGS) entry which is preliminary data.</text>
</comment>
<dbReference type="InterPro" id="IPR055360">
    <property type="entry name" value="bAvd"/>
</dbReference>
<accession>A0A1G2NAA2</accession>
<dbReference type="AlphaFoldDB" id="A0A1G2NAA2"/>
<gene>
    <name evidence="1" type="ORF">A2928_00990</name>
</gene>
<dbReference type="EMBL" id="MHRX01000051">
    <property type="protein sequence ID" value="OHA32212.1"/>
    <property type="molecule type" value="Genomic_DNA"/>
</dbReference>
<evidence type="ECO:0000313" key="2">
    <source>
        <dbReference type="Proteomes" id="UP000176221"/>
    </source>
</evidence>
<proteinExistence type="predicted"/>
<dbReference type="Gene3D" id="1.20.1440.60">
    <property type="entry name" value="23S rRNA-intervening sequence"/>
    <property type="match status" value="1"/>
</dbReference>
<dbReference type="CDD" id="cd16376">
    <property type="entry name" value="Avd_like"/>
    <property type="match status" value="1"/>
</dbReference>
<organism evidence="1 2">
    <name type="scientific">Candidatus Taylorbacteria bacterium RIFCSPLOWO2_01_FULL_45_15b</name>
    <dbReference type="NCBI Taxonomy" id="1802319"/>
    <lineage>
        <taxon>Bacteria</taxon>
        <taxon>Candidatus Tayloriibacteriota</taxon>
    </lineage>
</organism>
<sequence>MLNKAITRLDVVKFFTQLVWEDKLITIDKYADLTSRLEEIGRQLGGWKKGLMTKTPRAYAQGERR</sequence>
<reference evidence="1 2" key="1">
    <citation type="journal article" date="2016" name="Nat. Commun.">
        <title>Thousands of microbial genomes shed light on interconnected biogeochemical processes in an aquifer system.</title>
        <authorList>
            <person name="Anantharaman K."/>
            <person name="Brown C.T."/>
            <person name="Hug L.A."/>
            <person name="Sharon I."/>
            <person name="Castelle C.J."/>
            <person name="Probst A.J."/>
            <person name="Thomas B.C."/>
            <person name="Singh A."/>
            <person name="Wilkins M.J."/>
            <person name="Karaoz U."/>
            <person name="Brodie E.L."/>
            <person name="Williams K.H."/>
            <person name="Hubbard S.S."/>
            <person name="Banfield J.F."/>
        </authorList>
    </citation>
    <scope>NUCLEOTIDE SEQUENCE [LARGE SCALE GENOMIC DNA]</scope>
</reference>
<protein>
    <recommendedName>
        <fullName evidence="3">Four helix bundle protein</fullName>
    </recommendedName>
</protein>
<name>A0A1G2NAA2_9BACT</name>